<proteinExistence type="predicted"/>
<dbReference type="SUPFAM" id="SSF143503">
    <property type="entry name" value="PUG domain-like"/>
    <property type="match status" value="1"/>
</dbReference>
<dbReference type="AlphaFoldDB" id="A0A9Q1EAK2"/>
<dbReference type="CDD" id="cd10459">
    <property type="entry name" value="PUB_PNGase"/>
    <property type="match status" value="1"/>
</dbReference>
<dbReference type="SMART" id="SM00580">
    <property type="entry name" value="PUG"/>
    <property type="match status" value="1"/>
</dbReference>
<dbReference type="Pfam" id="PF09409">
    <property type="entry name" value="PUB"/>
    <property type="match status" value="1"/>
</dbReference>
<organism evidence="3 4">
    <name type="scientific">Synaphobranchus kaupii</name>
    <name type="common">Kaup's arrowtooth eel</name>
    <dbReference type="NCBI Taxonomy" id="118154"/>
    <lineage>
        <taxon>Eukaryota</taxon>
        <taxon>Metazoa</taxon>
        <taxon>Chordata</taxon>
        <taxon>Craniata</taxon>
        <taxon>Vertebrata</taxon>
        <taxon>Euteleostomi</taxon>
        <taxon>Actinopterygii</taxon>
        <taxon>Neopterygii</taxon>
        <taxon>Teleostei</taxon>
        <taxon>Anguilliformes</taxon>
        <taxon>Synaphobranchidae</taxon>
        <taxon>Synaphobranchus</taxon>
    </lineage>
</organism>
<accession>A0A9Q1EAK2</accession>
<dbReference type="Proteomes" id="UP001152622">
    <property type="component" value="Chromosome 21"/>
</dbReference>
<evidence type="ECO:0000256" key="1">
    <source>
        <dbReference type="SAM" id="MobiDB-lite"/>
    </source>
</evidence>
<evidence type="ECO:0000313" key="3">
    <source>
        <dbReference type="EMBL" id="KAJ8335197.1"/>
    </source>
</evidence>
<protein>
    <recommendedName>
        <fullName evidence="2">PUB domain-containing protein</fullName>
    </recommendedName>
</protein>
<gene>
    <name evidence="3" type="ORF">SKAU_G00408360</name>
</gene>
<dbReference type="FunFam" id="1.20.58.2190:FF:000001">
    <property type="entry name" value="peptide-N(4)-(N-acetyl-beta- glucosaminyl)asparagine amidase"/>
    <property type="match status" value="1"/>
</dbReference>
<evidence type="ECO:0000259" key="2">
    <source>
        <dbReference type="Pfam" id="PF09409"/>
    </source>
</evidence>
<dbReference type="GO" id="GO:0005737">
    <property type="term" value="C:cytoplasm"/>
    <property type="evidence" value="ECO:0007669"/>
    <property type="project" value="TreeGrafter"/>
</dbReference>
<dbReference type="Gene3D" id="1.20.58.2190">
    <property type="match status" value="1"/>
</dbReference>
<name>A0A9Q1EAK2_SYNKA</name>
<dbReference type="EMBL" id="JAINUF010000021">
    <property type="protein sequence ID" value="KAJ8335197.1"/>
    <property type="molecule type" value="Genomic_DNA"/>
</dbReference>
<comment type="caution">
    <text evidence="3">The sequence shown here is derived from an EMBL/GenBank/DDBJ whole genome shotgun (WGS) entry which is preliminary data.</text>
</comment>
<keyword evidence="4" id="KW-1185">Reference proteome</keyword>
<dbReference type="InterPro" id="IPR018997">
    <property type="entry name" value="PUB_domain"/>
</dbReference>
<dbReference type="InterPro" id="IPR036339">
    <property type="entry name" value="PUB-like_dom_sf"/>
</dbReference>
<dbReference type="PANTHER" id="PTHR23153:SF38">
    <property type="entry name" value="UBX DOMAIN-CONTAINING PROTEIN 6"/>
    <property type="match status" value="1"/>
</dbReference>
<dbReference type="OrthoDB" id="49605at2759"/>
<sequence>MEGSQGVSALCENANDVFLDVSKLLLTYADNILRNPGEEKYRSIRIGNPTFSTRLLPIRGAVECLFEMGFEEAETHLVFPPSASVEKLRRIRETIAAERDQRLGAGQTPVCPQSSAHGSAPPLPPISPAPVVATPTIPAPVVATPTIPAPVAATPTILAPAVATPTIPAPAVATPIIPAPAVATPTIPAPAVATPTIPAAAVAPPTVPRRCCGHAHHPHRCCGPAHRPHPSNASARCTAYPTGEQCKLLQDSAV</sequence>
<dbReference type="PANTHER" id="PTHR23153">
    <property type="entry name" value="UBX-RELATED"/>
    <property type="match status" value="1"/>
</dbReference>
<feature type="domain" description="PUB" evidence="2">
    <location>
        <begin position="17"/>
        <end position="92"/>
    </location>
</feature>
<reference evidence="3" key="1">
    <citation type="journal article" date="2023" name="Science">
        <title>Genome structures resolve the early diversification of teleost fishes.</title>
        <authorList>
            <person name="Parey E."/>
            <person name="Louis A."/>
            <person name="Montfort J."/>
            <person name="Bouchez O."/>
            <person name="Roques C."/>
            <person name="Iampietro C."/>
            <person name="Lluch J."/>
            <person name="Castinel A."/>
            <person name="Donnadieu C."/>
            <person name="Desvignes T."/>
            <person name="Floi Bucao C."/>
            <person name="Jouanno E."/>
            <person name="Wen M."/>
            <person name="Mejri S."/>
            <person name="Dirks R."/>
            <person name="Jansen H."/>
            <person name="Henkel C."/>
            <person name="Chen W.J."/>
            <person name="Zahm M."/>
            <person name="Cabau C."/>
            <person name="Klopp C."/>
            <person name="Thompson A.W."/>
            <person name="Robinson-Rechavi M."/>
            <person name="Braasch I."/>
            <person name="Lecointre G."/>
            <person name="Bobe J."/>
            <person name="Postlethwait J.H."/>
            <person name="Berthelot C."/>
            <person name="Roest Crollius H."/>
            <person name="Guiguen Y."/>
        </authorList>
    </citation>
    <scope>NUCLEOTIDE SEQUENCE</scope>
    <source>
        <strain evidence="3">WJC10195</strain>
    </source>
</reference>
<evidence type="ECO:0000313" key="4">
    <source>
        <dbReference type="Proteomes" id="UP001152622"/>
    </source>
</evidence>
<feature type="region of interest" description="Disordered" evidence="1">
    <location>
        <begin position="98"/>
        <end position="127"/>
    </location>
</feature>